<dbReference type="CDD" id="cd07010">
    <property type="entry name" value="cupin_PMI_type_I_N_bac"/>
    <property type="match status" value="1"/>
</dbReference>
<comment type="cofactor">
    <cofactor evidence="8">
        <name>Zn(2+)</name>
        <dbReference type="ChEBI" id="CHEBI:29105"/>
    </cofactor>
    <text evidence="8">Binds 1 zinc ion per subunit.</text>
</comment>
<dbReference type="NCBIfam" id="TIGR00218">
    <property type="entry name" value="manA"/>
    <property type="match status" value="1"/>
</dbReference>
<evidence type="ECO:0000256" key="4">
    <source>
        <dbReference type="ARBA" id="ARBA00022723"/>
    </source>
</evidence>
<dbReference type="PIRSF" id="PIRSF036894">
    <property type="entry name" value="PMI_Firm_short"/>
    <property type="match status" value="1"/>
</dbReference>
<dbReference type="InterPro" id="IPR014628">
    <property type="entry name" value="Man6P_isomerase_Firm_short"/>
</dbReference>
<dbReference type="InterPro" id="IPR001250">
    <property type="entry name" value="Man6P_Isoase-1"/>
</dbReference>
<sequence>MTADDKLLFLQPYFQNKIWGGTRLKTEYGYDIPSDHTGECWAISAHQNGPAVVMNGSYKGQTLTDVFAAHRELFGNQTGDRFPMLTKILDAKTNLSVQVHPDDEYAAVHEHELGKTECWYVLAAEPGAQMIYGHHAQTKAELAEMVDKGEWDKLLRFVPVKPGDFLYVPSGTVHAIGKGIMVLETQQSSDTTYRFYDWDRVDQTTGKKRPLQIKESMDCTTVPFHDPVLNTEEYEVGDAKVTRFVSTNYFAVYRWLLKNGTAEFKRGQSPYTLVSVLDGQGSIKVDGKEYPLKKGQHFIITTLADQWTIKGDMMIIASEPGPDSLKA</sequence>
<feature type="domain" description="Mannose-6-phosphate isomerase cupin" evidence="11">
    <location>
        <begin position="241"/>
        <end position="319"/>
    </location>
</feature>
<proteinExistence type="inferred from homology"/>
<dbReference type="SUPFAM" id="SSF51182">
    <property type="entry name" value="RmlC-like cupins"/>
    <property type="match status" value="1"/>
</dbReference>
<dbReference type="PANTHER" id="PTHR42742">
    <property type="entry name" value="TRANSCRIPTIONAL REPRESSOR MPRA"/>
    <property type="match status" value="1"/>
</dbReference>
<dbReference type="PANTHER" id="PTHR42742:SF3">
    <property type="entry name" value="FRUCTOKINASE"/>
    <property type="match status" value="1"/>
</dbReference>
<dbReference type="RefSeq" id="WP_347980891.1">
    <property type="nucleotide sequence ID" value="NZ_CP154878.1"/>
</dbReference>
<keyword evidence="5 7" id="KW-0862">Zinc</keyword>
<dbReference type="KEGG" id="lalo:ABC765_05425"/>
<dbReference type="EMBL" id="CP154878">
    <property type="protein sequence ID" value="XBG96527.1"/>
    <property type="molecule type" value="Genomic_DNA"/>
</dbReference>
<evidence type="ECO:0000256" key="9">
    <source>
        <dbReference type="PIRSR" id="PIRSR036894-2"/>
    </source>
</evidence>
<evidence type="ECO:0000256" key="6">
    <source>
        <dbReference type="ARBA" id="ARBA00023235"/>
    </source>
</evidence>
<dbReference type="GO" id="GO:0005975">
    <property type="term" value="P:carbohydrate metabolic process"/>
    <property type="evidence" value="ECO:0007669"/>
    <property type="project" value="UniProtKB-UniRule"/>
</dbReference>
<dbReference type="EC" id="5.3.1.8" evidence="3 7"/>
<dbReference type="Pfam" id="PF20511">
    <property type="entry name" value="PMI_typeI_cat"/>
    <property type="match status" value="1"/>
</dbReference>
<accession>A0AAU7C682</accession>
<feature type="binding site" evidence="8">
    <location>
        <position position="100"/>
    </location>
    <ligand>
        <name>Zn(2+)</name>
        <dbReference type="ChEBI" id="CHEBI:29105"/>
    </ligand>
</feature>
<feature type="binding site" evidence="8">
    <location>
        <position position="174"/>
    </location>
    <ligand>
        <name>Zn(2+)</name>
        <dbReference type="ChEBI" id="CHEBI:29105"/>
    </ligand>
</feature>
<dbReference type="GO" id="GO:0004476">
    <property type="term" value="F:mannose-6-phosphate isomerase activity"/>
    <property type="evidence" value="ECO:0007669"/>
    <property type="project" value="UniProtKB-UniRule"/>
</dbReference>
<evidence type="ECO:0000256" key="2">
    <source>
        <dbReference type="ARBA" id="ARBA00010772"/>
    </source>
</evidence>
<evidence type="ECO:0000256" key="7">
    <source>
        <dbReference type="PIRNR" id="PIRNR036894"/>
    </source>
</evidence>
<evidence type="ECO:0000256" key="1">
    <source>
        <dbReference type="ARBA" id="ARBA00000757"/>
    </source>
</evidence>
<evidence type="ECO:0000256" key="5">
    <source>
        <dbReference type="ARBA" id="ARBA00022833"/>
    </source>
</evidence>
<evidence type="ECO:0000256" key="3">
    <source>
        <dbReference type="ARBA" id="ARBA00011956"/>
    </source>
</evidence>
<protein>
    <recommendedName>
        <fullName evidence="3 7">Mannose-6-phosphate isomerase</fullName>
        <ecNumber evidence="3 7">5.3.1.8</ecNumber>
    </recommendedName>
</protein>
<keyword evidence="4 7" id="KW-0479">Metal-binding</keyword>
<feature type="binding site" evidence="8">
    <location>
        <position position="117"/>
    </location>
    <ligand>
        <name>Zn(2+)</name>
        <dbReference type="ChEBI" id="CHEBI:29105"/>
    </ligand>
</feature>
<dbReference type="AlphaFoldDB" id="A0AAU7C682"/>
<gene>
    <name evidence="12" type="primary">manA</name>
    <name evidence="12" type="ORF">ABC765_05425</name>
</gene>
<evidence type="ECO:0000259" key="10">
    <source>
        <dbReference type="Pfam" id="PF20511"/>
    </source>
</evidence>
<dbReference type="Gene3D" id="2.60.120.10">
    <property type="entry name" value="Jelly Rolls"/>
    <property type="match status" value="2"/>
</dbReference>
<evidence type="ECO:0000256" key="8">
    <source>
        <dbReference type="PIRSR" id="PIRSR036894-1"/>
    </source>
</evidence>
<reference evidence="12" key="1">
    <citation type="submission" date="2024-04" db="EMBL/GenBank/DDBJ databases">
        <title>Limosilactobacillus allomucosae sp. nov., a novel species isolated from wild boar faecal samples as a potential probiotics for domestic pigs.</title>
        <authorList>
            <person name="Chen B."/>
        </authorList>
    </citation>
    <scope>NUCLEOTIDE SEQUENCE</scope>
    <source>
        <strain evidence="12">WILCCON 0051</strain>
    </source>
</reference>
<dbReference type="InterPro" id="IPR046457">
    <property type="entry name" value="PMI_typeI_cat"/>
</dbReference>
<feature type="domain" description="Phosphomannose isomerase type I catalytic" evidence="10">
    <location>
        <begin position="9"/>
        <end position="108"/>
    </location>
</feature>
<dbReference type="InterPro" id="IPR049071">
    <property type="entry name" value="MPI_cupin_dom"/>
</dbReference>
<evidence type="ECO:0000259" key="11">
    <source>
        <dbReference type="Pfam" id="PF21621"/>
    </source>
</evidence>
<keyword evidence="6 7" id="KW-0413">Isomerase</keyword>
<comment type="similarity">
    <text evidence="2 7">Belongs to the mannose-6-phosphate isomerase type 1 family.</text>
</comment>
<comment type="catalytic activity">
    <reaction evidence="1 7">
        <text>D-mannose 6-phosphate = D-fructose 6-phosphate</text>
        <dbReference type="Rhea" id="RHEA:12356"/>
        <dbReference type="ChEBI" id="CHEBI:58735"/>
        <dbReference type="ChEBI" id="CHEBI:61527"/>
        <dbReference type="EC" id="5.3.1.8"/>
    </reaction>
</comment>
<dbReference type="InterPro" id="IPR051804">
    <property type="entry name" value="Carb_Metab_Reg_Kinase/Isom"/>
</dbReference>
<evidence type="ECO:0000313" key="12">
    <source>
        <dbReference type="EMBL" id="XBG96527.1"/>
    </source>
</evidence>
<organism evidence="12">
    <name type="scientific">Limosilactobacillus allomucosae</name>
    <dbReference type="NCBI Taxonomy" id="3142938"/>
    <lineage>
        <taxon>Bacteria</taxon>
        <taxon>Bacillati</taxon>
        <taxon>Bacillota</taxon>
        <taxon>Bacilli</taxon>
        <taxon>Lactobacillales</taxon>
        <taxon>Lactobacillaceae</taxon>
        <taxon>Limosilactobacillus</taxon>
    </lineage>
</organism>
<name>A0AAU7C682_9LACO</name>
<dbReference type="Pfam" id="PF21621">
    <property type="entry name" value="MPI_cupin_dom"/>
    <property type="match status" value="1"/>
</dbReference>
<dbReference type="InterPro" id="IPR011051">
    <property type="entry name" value="RmlC_Cupin_sf"/>
</dbReference>
<dbReference type="InterPro" id="IPR014710">
    <property type="entry name" value="RmlC-like_jellyroll"/>
</dbReference>
<feature type="active site" evidence="9">
    <location>
        <position position="194"/>
    </location>
</feature>
<dbReference type="GO" id="GO:0008270">
    <property type="term" value="F:zinc ion binding"/>
    <property type="evidence" value="ECO:0007669"/>
    <property type="project" value="UniProtKB-UniRule"/>
</dbReference>